<dbReference type="InterPro" id="IPR029069">
    <property type="entry name" value="HotDog_dom_sf"/>
</dbReference>
<dbReference type="SUPFAM" id="SSF54637">
    <property type="entry name" value="Thioesterase/thiol ester dehydrase-isomerase"/>
    <property type="match status" value="1"/>
</dbReference>
<reference evidence="1 2" key="1">
    <citation type="submission" date="2014-02" db="EMBL/GenBank/DDBJ databases">
        <title>The small core and large imbalanced accessory genome model reveals a collaborative survival strategy of Sorangium cellulosum strains in nature.</title>
        <authorList>
            <person name="Han K."/>
            <person name="Peng R."/>
            <person name="Blom J."/>
            <person name="Li Y.-Z."/>
        </authorList>
    </citation>
    <scope>NUCLEOTIDE SEQUENCE [LARGE SCALE GENOMIC DNA]</scope>
    <source>
        <strain evidence="1 2">So0157-25</strain>
    </source>
</reference>
<dbReference type="AlphaFoldDB" id="A0A150PVB9"/>
<dbReference type="CDD" id="cd03443">
    <property type="entry name" value="PaaI_thioesterase"/>
    <property type="match status" value="1"/>
</dbReference>
<accession>A0A150PVB9</accession>
<sequence length="183" mass="20024">LRHAAAPAPRIQRMNLSNLSLASLTATSRRNVLRDLWDRLRHVPGGKGLFSTLIGRMAPYTGTIRASVDVLERGRAEVSMRDRPGLRNHLRSVHAVALVNLAELTANTALAYALPDDARFIVAGLSIEYLKKARGTIRAVCECPVPDTSERREYQIPVSLRDAAGDEVARAVLRSLVGPKKPS</sequence>
<dbReference type="Gene3D" id="3.10.129.10">
    <property type="entry name" value="Hotdog Thioesterase"/>
    <property type="match status" value="1"/>
</dbReference>
<feature type="non-terminal residue" evidence="1">
    <location>
        <position position="1"/>
    </location>
</feature>
<proteinExistence type="predicted"/>
<dbReference type="InterPro" id="IPR027961">
    <property type="entry name" value="DUF4442"/>
</dbReference>
<gene>
    <name evidence="1" type="ORF">BE08_03350</name>
</gene>
<dbReference type="Pfam" id="PF14539">
    <property type="entry name" value="DUF4442"/>
    <property type="match status" value="1"/>
</dbReference>
<protein>
    <submittedName>
        <fullName evidence="1">DUF4442 domain-containing protein</fullName>
    </submittedName>
</protein>
<comment type="caution">
    <text evidence="1">The sequence shown here is derived from an EMBL/GenBank/DDBJ whole genome shotgun (WGS) entry which is preliminary data.</text>
</comment>
<dbReference type="Proteomes" id="UP000075420">
    <property type="component" value="Unassembled WGS sequence"/>
</dbReference>
<organism evidence="1 2">
    <name type="scientific">Sorangium cellulosum</name>
    <name type="common">Polyangium cellulosum</name>
    <dbReference type="NCBI Taxonomy" id="56"/>
    <lineage>
        <taxon>Bacteria</taxon>
        <taxon>Pseudomonadati</taxon>
        <taxon>Myxococcota</taxon>
        <taxon>Polyangia</taxon>
        <taxon>Polyangiales</taxon>
        <taxon>Polyangiaceae</taxon>
        <taxon>Sorangium</taxon>
    </lineage>
</organism>
<name>A0A150PVB9_SORCE</name>
<evidence type="ECO:0000313" key="1">
    <source>
        <dbReference type="EMBL" id="KYF59426.1"/>
    </source>
</evidence>
<dbReference type="EMBL" id="JELY01000429">
    <property type="protein sequence ID" value="KYF59426.1"/>
    <property type="molecule type" value="Genomic_DNA"/>
</dbReference>
<evidence type="ECO:0000313" key="2">
    <source>
        <dbReference type="Proteomes" id="UP000075420"/>
    </source>
</evidence>